<dbReference type="GO" id="GO:0008270">
    <property type="term" value="F:zinc ion binding"/>
    <property type="evidence" value="ECO:0007669"/>
    <property type="project" value="UniProtKB-KW"/>
</dbReference>
<evidence type="ECO:0000256" key="1">
    <source>
        <dbReference type="ARBA" id="ARBA00022723"/>
    </source>
</evidence>
<dbReference type="PANTHER" id="PTHR12710:SF0">
    <property type="entry name" value="NUCLEAR PROTEIN LOCALIZATION PROTEIN 4 HOMOLOG"/>
    <property type="match status" value="1"/>
</dbReference>
<keyword evidence="3" id="KW-0862">Zinc</keyword>
<dbReference type="GO" id="GO:0043130">
    <property type="term" value="F:ubiquitin binding"/>
    <property type="evidence" value="ECO:0007669"/>
    <property type="project" value="TreeGrafter"/>
</dbReference>
<proteinExistence type="predicted"/>
<accession>M5BXF3</accession>
<evidence type="ECO:0000256" key="3">
    <source>
        <dbReference type="ARBA" id="ARBA00022833"/>
    </source>
</evidence>
<dbReference type="Pfam" id="PF05021">
    <property type="entry name" value="NPL4"/>
    <property type="match status" value="1"/>
</dbReference>
<dbReference type="InterPro" id="IPR007717">
    <property type="entry name" value="NPL4_C"/>
</dbReference>
<evidence type="ECO:0000256" key="2">
    <source>
        <dbReference type="ARBA" id="ARBA00022771"/>
    </source>
</evidence>
<dbReference type="Proteomes" id="UP000012065">
    <property type="component" value="Unassembled WGS sequence"/>
</dbReference>
<dbReference type="AlphaFoldDB" id="M5BXF3"/>
<sequence>MGIKAIVEAIVEPPQEGDTDGLTVDEDHIWDIEDPVKELASLCGDSGGLQLVGMVWTDLTPDPDDRTKSICKRHAGSYFLNKDGAVAVEAYMASEQAAAMVEADMVEASVDPGLVRVKEEGPGRYIPEVFYRYRNEYGRDVQKSARPAFPVEYLLINVTHGFPINPSPVFRSNSFAIENRPLLQTQDFSKVLQDLHKLGATDLLDPTTVLKVMDYLSDFHLLLFLPSTGMLGEREYKNIVKAVTAPDDQRLKLMEGVMNSDGWQTLMAIVRENAPSARTAGPRPDSPFEIPPELRDEPMHDVAGDRPCPHCTYVNVPGTTDCDVCGLPLSG</sequence>
<organism evidence="5 6">
    <name type="scientific">Thanatephorus cucumeris (strain AG1-IB / isolate 7/3/14)</name>
    <name type="common">Lettuce bottom rot fungus</name>
    <name type="synonym">Rhizoctonia solani</name>
    <dbReference type="NCBI Taxonomy" id="1108050"/>
    <lineage>
        <taxon>Eukaryota</taxon>
        <taxon>Fungi</taxon>
        <taxon>Dikarya</taxon>
        <taxon>Basidiomycota</taxon>
        <taxon>Agaricomycotina</taxon>
        <taxon>Agaricomycetes</taxon>
        <taxon>Cantharellales</taxon>
        <taxon>Ceratobasidiaceae</taxon>
        <taxon>Rhizoctonia</taxon>
        <taxon>Rhizoctonia solani AG-1</taxon>
    </lineage>
</organism>
<evidence type="ECO:0000259" key="4">
    <source>
        <dbReference type="SMART" id="SM00547"/>
    </source>
</evidence>
<dbReference type="InterPro" id="IPR016563">
    <property type="entry name" value="Npl4"/>
</dbReference>
<evidence type="ECO:0000313" key="5">
    <source>
        <dbReference type="EMBL" id="CCO28392.1"/>
    </source>
</evidence>
<dbReference type="HOGENOM" id="CLU_839860_0_0_1"/>
<comment type="caution">
    <text evidence="5">The sequence shown here is derived from an EMBL/GenBank/DDBJ whole genome shotgun (WGS) entry which is preliminary data.</text>
</comment>
<feature type="domain" description="RanBP2-type" evidence="4">
    <location>
        <begin position="304"/>
        <end position="328"/>
    </location>
</feature>
<reference evidence="5 6" key="1">
    <citation type="journal article" date="2013" name="J. Biotechnol.">
        <title>Establishment and interpretation of the genome sequence of the phytopathogenic fungus Rhizoctonia solani AG1-IB isolate 7/3/14.</title>
        <authorList>
            <person name="Wibberg D.W."/>
            <person name="Jelonek L.J."/>
            <person name="Rupp O.R."/>
            <person name="Hennig M.H."/>
            <person name="Eikmeyer F.E."/>
            <person name="Goesmann A.G."/>
            <person name="Hartmann A.H."/>
            <person name="Borriss R.B."/>
            <person name="Grosch R.G."/>
            <person name="Puehler A.P."/>
            <person name="Schlueter A.S."/>
        </authorList>
    </citation>
    <scope>NUCLEOTIDE SEQUENCE [LARGE SCALE GENOMIC DNA]</scope>
    <source>
        <strain evidence="6">AG1-IB / isolate 7/3/14</strain>
    </source>
</reference>
<dbReference type="GO" id="GO:0005634">
    <property type="term" value="C:nucleus"/>
    <property type="evidence" value="ECO:0007669"/>
    <property type="project" value="TreeGrafter"/>
</dbReference>
<dbReference type="GO" id="GO:0031625">
    <property type="term" value="F:ubiquitin protein ligase binding"/>
    <property type="evidence" value="ECO:0007669"/>
    <property type="project" value="TreeGrafter"/>
</dbReference>
<protein>
    <submittedName>
        <fullName evidence="5">Nuclear protein localization protein 4</fullName>
    </submittedName>
</protein>
<dbReference type="SMART" id="SM00547">
    <property type="entry name" value="ZnF_RBZ"/>
    <property type="match status" value="1"/>
</dbReference>
<dbReference type="CDD" id="cd08061">
    <property type="entry name" value="MPN_NPL4"/>
    <property type="match status" value="1"/>
</dbReference>
<name>M5BXF3_THACB</name>
<dbReference type="EMBL" id="CAOJ01003255">
    <property type="protein sequence ID" value="CCO28392.1"/>
    <property type="molecule type" value="Genomic_DNA"/>
</dbReference>
<evidence type="ECO:0000313" key="6">
    <source>
        <dbReference type="Proteomes" id="UP000012065"/>
    </source>
</evidence>
<dbReference type="GO" id="GO:0006511">
    <property type="term" value="P:ubiquitin-dependent protein catabolic process"/>
    <property type="evidence" value="ECO:0007669"/>
    <property type="project" value="InterPro"/>
</dbReference>
<keyword evidence="1" id="KW-0479">Metal-binding</keyword>
<dbReference type="PANTHER" id="PTHR12710">
    <property type="entry name" value="NUCLEAR PROTEIN LOCALIZATION 4"/>
    <property type="match status" value="1"/>
</dbReference>
<keyword evidence="2" id="KW-0863">Zinc-finger</keyword>
<dbReference type="InterPro" id="IPR001876">
    <property type="entry name" value="Znf_RanBP2"/>
</dbReference>
<gene>
    <name evidence="5" type="ORF">BN14_02387</name>
</gene>